<dbReference type="AlphaFoldDB" id="G7YCR8"/>
<keyword evidence="3" id="KW-1185">Reference proteome</keyword>
<name>G7YCR8_CLOSI</name>
<feature type="region of interest" description="Disordered" evidence="1">
    <location>
        <begin position="297"/>
        <end position="323"/>
    </location>
</feature>
<sequence length="584" mass="65160">MTKVIQLFGMRFTPTKCIHAAVRIAFEHASDLRRIVEHYSVLEVAFAVTVRTTLVSVHVVLPRVAHDRATAVGIECFPRLKYLLHNQILLWLPRYTAIMAAKLPREAFYFPSQAQSNIYNLTYVKSGFHKGSCTTDKFDLLVAYYRPVGDPFTNKECCMLYRFSSDGPEVTTSVKSLDFVYLPGDSDIVCINALQDEMTKEYIVGIGFVTDQEKGYLNIYGSSSQERLSECYLRYSELSCVPLQLTHTYYISPTSSQLQWAFLLSRGRPFASSSSTAMNESPICVFARLCDTESGASNVKDGSNGSASVSRSHGTHNESVDSVYGELSPTSSLNLFPELARIPRTTILYMDFMLPTSTPFIRLSAFGGQDGWFGAYRTDMKQGVLLQKLEFSHDSAVTSVRLFNPCLGLTGDPCSNDTDRWDLLVCSAFEAAVVYSDIFRNDCLGLSNQLVLPHSTEYDHVNCASVGDFDFDGIPELVLGTFGQTLLFYRWKPDAGDSAVSESTKGSYELVAQRSVIGPTIRIHEQALLRRYVALEVAVVPIPRIPDFSRMTTRNEIAHVVRLHKVNVTHSKVTHTLAKQEGLI</sequence>
<dbReference type="GO" id="GO:0051015">
    <property type="term" value="F:actin filament binding"/>
    <property type="evidence" value="ECO:0007669"/>
    <property type="project" value="TreeGrafter"/>
</dbReference>
<evidence type="ECO:0000256" key="1">
    <source>
        <dbReference type="SAM" id="MobiDB-lite"/>
    </source>
</evidence>
<dbReference type="PANTHER" id="PTHR15435">
    <property type="entry name" value="KICSTOR COMPLEX PROTEIN KAPTIN"/>
    <property type="match status" value="1"/>
</dbReference>
<organism evidence="2 3">
    <name type="scientific">Clonorchis sinensis</name>
    <name type="common">Chinese liver fluke</name>
    <dbReference type="NCBI Taxonomy" id="79923"/>
    <lineage>
        <taxon>Eukaryota</taxon>
        <taxon>Metazoa</taxon>
        <taxon>Spiralia</taxon>
        <taxon>Lophotrochozoa</taxon>
        <taxon>Platyhelminthes</taxon>
        <taxon>Trematoda</taxon>
        <taxon>Digenea</taxon>
        <taxon>Opisthorchiida</taxon>
        <taxon>Opisthorchiata</taxon>
        <taxon>Opisthorchiidae</taxon>
        <taxon>Clonorchis</taxon>
    </lineage>
</organism>
<dbReference type="Proteomes" id="UP000008909">
    <property type="component" value="Unassembled WGS sequence"/>
</dbReference>
<protein>
    <submittedName>
        <fullName evidence="2">Kaptin</fullName>
    </submittedName>
</protein>
<dbReference type="SUPFAM" id="SSF69318">
    <property type="entry name" value="Integrin alpha N-terminal domain"/>
    <property type="match status" value="1"/>
</dbReference>
<dbReference type="InterPro" id="IPR029982">
    <property type="entry name" value="Kptn"/>
</dbReference>
<dbReference type="GO" id="GO:0015629">
    <property type="term" value="C:actin cytoskeleton"/>
    <property type="evidence" value="ECO:0007669"/>
    <property type="project" value="InterPro"/>
</dbReference>
<accession>G7YCR8</accession>
<gene>
    <name evidence="2" type="ORF">CLF_104990</name>
</gene>
<dbReference type="EMBL" id="DF143076">
    <property type="protein sequence ID" value="GAA50752.1"/>
    <property type="molecule type" value="Genomic_DNA"/>
</dbReference>
<proteinExistence type="predicted"/>
<dbReference type="GO" id="GO:1904262">
    <property type="term" value="P:negative regulation of TORC1 signaling"/>
    <property type="evidence" value="ECO:0007669"/>
    <property type="project" value="TreeGrafter"/>
</dbReference>
<dbReference type="GO" id="GO:0034198">
    <property type="term" value="P:cellular response to amino acid starvation"/>
    <property type="evidence" value="ECO:0007669"/>
    <property type="project" value="TreeGrafter"/>
</dbReference>
<dbReference type="InterPro" id="IPR028994">
    <property type="entry name" value="Integrin_alpha_N"/>
</dbReference>
<reference evidence="2" key="1">
    <citation type="journal article" date="2011" name="Genome Biol.">
        <title>The draft genome of the carcinogenic human liver fluke Clonorchis sinensis.</title>
        <authorList>
            <person name="Wang X."/>
            <person name="Chen W."/>
            <person name="Huang Y."/>
            <person name="Sun J."/>
            <person name="Men J."/>
            <person name="Liu H."/>
            <person name="Luo F."/>
            <person name="Guo L."/>
            <person name="Lv X."/>
            <person name="Deng C."/>
            <person name="Zhou C."/>
            <person name="Fan Y."/>
            <person name="Li X."/>
            <person name="Huang L."/>
            <person name="Hu Y."/>
            <person name="Liang C."/>
            <person name="Hu X."/>
            <person name="Xu J."/>
            <person name="Yu X."/>
        </authorList>
    </citation>
    <scope>NUCLEOTIDE SEQUENCE [LARGE SCALE GENOMIC DNA]</scope>
    <source>
        <strain evidence="2">Henan</strain>
    </source>
</reference>
<dbReference type="GO" id="GO:0030027">
    <property type="term" value="C:lamellipodium"/>
    <property type="evidence" value="ECO:0007669"/>
    <property type="project" value="TreeGrafter"/>
</dbReference>
<dbReference type="GO" id="GO:0007015">
    <property type="term" value="P:actin filament organization"/>
    <property type="evidence" value="ECO:0007669"/>
    <property type="project" value="InterPro"/>
</dbReference>
<feature type="compositionally biased region" description="Polar residues" evidence="1">
    <location>
        <begin position="297"/>
        <end position="312"/>
    </location>
</feature>
<evidence type="ECO:0000313" key="3">
    <source>
        <dbReference type="Proteomes" id="UP000008909"/>
    </source>
</evidence>
<evidence type="ECO:0000313" key="2">
    <source>
        <dbReference type="EMBL" id="GAA50752.1"/>
    </source>
</evidence>
<reference key="2">
    <citation type="submission" date="2011-10" db="EMBL/GenBank/DDBJ databases">
        <title>The genome and transcriptome sequence of Clonorchis sinensis provide insights into the carcinogenic liver fluke.</title>
        <authorList>
            <person name="Wang X."/>
            <person name="Huang Y."/>
            <person name="Chen W."/>
            <person name="Liu H."/>
            <person name="Guo L."/>
            <person name="Chen Y."/>
            <person name="Luo F."/>
            <person name="Zhou W."/>
            <person name="Sun J."/>
            <person name="Mao Q."/>
            <person name="Liang P."/>
            <person name="Zhou C."/>
            <person name="Tian Y."/>
            <person name="Men J."/>
            <person name="Lv X."/>
            <person name="Huang L."/>
            <person name="Zhou J."/>
            <person name="Hu Y."/>
            <person name="Li R."/>
            <person name="Zhang F."/>
            <person name="Lei H."/>
            <person name="Li X."/>
            <person name="Hu X."/>
            <person name="Liang C."/>
            <person name="Xu J."/>
            <person name="Wu Z."/>
            <person name="Yu X."/>
        </authorList>
    </citation>
    <scope>NUCLEOTIDE SEQUENCE</scope>
    <source>
        <strain>Henan</strain>
    </source>
</reference>
<dbReference type="PANTHER" id="PTHR15435:SF2">
    <property type="entry name" value="KICSTOR COMPLEX PROTEIN KAPTIN"/>
    <property type="match status" value="1"/>
</dbReference>